<comment type="caution">
    <text evidence="1">The sequence shown here is derived from an EMBL/GenBank/DDBJ whole genome shotgun (WGS) entry which is preliminary data.</text>
</comment>
<gene>
    <name evidence="1" type="ORF">KTAU_19170</name>
</gene>
<protein>
    <submittedName>
        <fullName evidence="1">Uncharacterized protein</fullName>
    </submittedName>
</protein>
<organism evidence="1 2">
    <name type="scientific">Thermogemmatispora aurantia</name>
    <dbReference type="NCBI Taxonomy" id="2045279"/>
    <lineage>
        <taxon>Bacteria</taxon>
        <taxon>Bacillati</taxon>
        <taxon>Chloroflexota</taxon>
        <taxon>Ktedonobacteria</taxon>
        <taxon>Thermogemmatisporales</taxon>
        <taxon>Thermogemmatisporaceae</taxon>
        <taxon>Thermogemmatispora</taxon>
    </lineage>
</organism>
<evidence type="ECO:0000313" key="1">
    <source>
        <dbReference type="EMBL" id="GER83280.1"/>
    </source>
</evidence>
<reference evidence="1 2" key="1">
    <citation type="journal article" date="2019" name="Int. J. Syst. Evol. Microbiol.">
        <title>Thermogemmatispora aurantia sp. nov. and Thermogemmatispora argillosa sp. nov., within the class Ktedonobacteria, and emended description of the genus Thermogemmatispora.</title>
        <authorList>
            <person name="Zheng Y."/>
            <person name="Wang C.M."/>
            <person name="Sakai Y."/>
            <person name="Abe K."/>
            <person name="Yokota A."/>
            <person name="Yabe S."/>
        </authorList>
    </citation>
    <scope>NUCLEOTIDE SEQUENCE [LARGE SCALE GENOMIC DNA]</scope>
    <source>
        <strain evidence="1 2">A1-2</strain>
    </source>
</reference>
<dbReference type="Proteomes" id="UP000334820">
    <property type="component" value="Unassembled WGS sequence"/>
</dbReference>
<evidence type="ECO:0000313" key="2">
    <source>
        <dbReference type="Proteomes" id="UP000334820"/>
    </source>
</evidence>
<keyword evidence="2" id="KW-1185">Reference proteome</keyword>
<accession>A0A5J4K9C3</accession>
<name>A0A5J4K9C3_9CHLR</name>
<dbReference type="AlphaFoldDB" id="A0A5J4K9C3"/>
<sequence length="88" mass="9784">MHCLPPALPPRLLVCPPTFCELAVRLAGALPWLPYLFATVEARVGRLVLPDAFSQALGFAPGYPIAGLPYDIPDLEYQIRISHEQYHE</sequence>
<dbReference type="EMBL" id="BKZV01000002">
    <property type="protein sequence ID" value="GER83280.1"/>
    <property type="molecule type" value="Genomic_DNA"/>
</dbReference>
<proteinExistence type="predicted"/>